<dbReference type="Gene3D" id="3.30.450.20">
    <property type="entry name" value="PAS domain"/>
    <property type="match status" value="1"/>
</dbReference>
<dbReference type="EMBL" id="FOJB01000001">
    <property type="protein sequence ID" value="SEV92039.1"/>
    <property type="molecule type" value="Genomic_DNA"/>
</dbReference>
<protein>
    <submittedName>
        <fullName evidence="3">PAS fold</fullName>
    </submittedName>
</protein>
<evidence type="ECO:0000259" key="2">
    <source>
        <dbReference type="SMART" id="SM00091"/>
    </source>
</evidence>
<evidence type="ECO:0000313" key="3">
    <source>
        <dbReference type="EMBL" id="SEV92039.1"/>
    </source>
</evidence>
<organism evidence="3 4">
    <name type="scientific">Aliiroseovarius sediminilitoris</name>
    <dbReference type="NCBI Taxonomy" id="1173584"/>
    <lineage>
        <taxon>Bacteria</taxon>
        <taxon>Pseudomonadati</taxon>
        <taxon>Pseudomonadota</taxon>
        <taxon>Alphaproteobacteria</taxon>
        <taxon>Rhodobacterales</taxon>
        <taxon>Paracoccaceae</taxon>
        <taxon>Aliiroseovarius</taxon>
    </lineage>
</organism>
<dbReference type="SMART" id="SM00091">
    <property type="entry name" value="PAS"/>
    <property type="match status" value="3"/>
</dbReference>
<keyword evidence="1" id="KW-0472">Membrane</keyword>
<dbReference type="Proteomes" id="UP000199650">
    <property type="component" value="Unassembled WGS sequence"/>
</dbReference>
<dbReference type="InterPro" id="IPR035965">
    <property type="entry name" value="PAS-like_dom_sf"/>
</dbReference>
<gene>
    <name evidence="3" type="ORF">SAMN05444851_0323</name>
</gene>
<name>A0A1I0MUL5_9RHOB</name>
<keyword evidence="1" id="KW-0812">Transmembrane</keyword>
<dbReference type="InterPro" id="IPR000014">
    <property type="entry name" value="PAS"/>
</dbReference>
<evidence type="ECO:0000313" key="4">
    <source>
        <dbReference type="Proteomes" id="UP000199650"/>
    </source>
</evidence>
<dbReference type="SUPFAM" id="SSF55785">
    <property type="entry name" value="PYP-like sensor domain (PAS domain)"/>
    <property type="match status" value="1"/>
</dbReference>
<sequence>MINTLLTIGVVLAAFLAAFIALLALSWVEARRRKSLRDDADAADDQMVFLFDDETLCDATPAARQMLLAGRPDGPDTDWQRFAQLLQNRFPDLTKHMGELADLGTLTLTSSDGSNRIVAEWRSGLARIELIDSESHTTSKAMDRLSFDAMQHELESLRATSEHLPLMVWREDEGGAITWANKSYLDLAEKMNDTGDLAAWPPLKIFQQGQLKEVKDLTQPGRVAIQLPDDQTRHWFDLHDAVLGNDRLFTAVPADRIVQAETSRNEFITTLTKTFAHLPIGLAIFDRKRQLTLFNPALTDLVALPVDFLVGRPTLSSFLDRLREKRMMPEPKDYMSWRQQMSDLEAAAVNGTYEETWALPTGQTYRVTGRPHPDGAVAFLFEDISAEISLTRRFRTELEMGQAALDGIDDAIAIFNAGGVLTMSNKAYSILWQDDPSVSLGDVNLGDAIKTWRKACDDTPLWQNLKEFVATNGEREPWDTSVMQSDGRMLTCSVAPMMRGATMVRFGFAATEAQPVASAEKFLTAGA</sequence>
<evidence type="ECO:0000256" key="1">
    <source>
        <dbReference type="SAM" id="Phobius"/>
    </source>
</evidence>
<keyword evidence="4" id="KW-1185">Reference proteome</keyword>
<feature type="domain" description="PAS" evidence="2">
    <location>
        <begin position="269"/>
        <end position="336"/>
    </location>
</feature>
<keyword evidence="1" id="KW-1133">Transmembrane helix</keyword>
<dbReference type="Pfam" id="PF12860">
    <property type="entry name" value="PAS_7"/>
    <property type="match status" value="1"/>
</dbReference>
<accession>A0A1I0MUL5</accession>
<dbReference type="AlphaFoldDB" id="A0A1I0MUL5"/>
<feature type="domain" description="PAS" evidence="2">
    <location>
        <begin position="399"/>
        <end position="466"/>
    </location>
</feature>
<dbReference type="RefSeq" id="WP_091427697.1">
    <property type="nucleotide sequence ID" value="NZ_FOJB01000001.1"/>
</dbReference>
<proteinExistence type="predicted"/>
<feature type="transmembrane region" description="Helical" evidence="1">
    <location>
        <begin position="6"/>
        <end position="28"/>
    </location>
</feature>
<dbReference type="OrthoDB" id="9797304at2"/>
<reference evidence="3 4" key="1">
    <citation type="submission" date="2016-10" db="EMBL/GenBank/DDBJ databases">
        <authorList>
            <person name="de Groot N.N."/>
        </authorList>
    </citation>
    <scope>NUCLEOTIDE SEQUENCE [LARGE SCALE GENOMIC DNA]</scope>
    <source>
        <strain evidence="3 4">DSM 29439</strain>
    </source>
</reference>
<feature type="domain" description="PAS" evidence="2">
    <location>
        <begin position="155"/>
        <end position="223"/>
    </location>
</feature>
<dbReference type="STRING" id="1173584.SAMN05444851_0323"/>